<sequence length="51" mass="5711">MSGNCEELHGISWDVNREKGFNIKMKMEEMCNEDGKSCRREVSGEAGGLCD</sequence>
<dbReference type="EMBL" id="BAABYW010000002">
    <property type="protein sequence ID" value="GAA6411777.1"/>
    <property type="molecule type" value="Genomic_DNA"/>
</dbReference>
<evidence type="ECO:0000313" key="1">
    <source>
        <dbReference type="EMBL" id="GAA6411777.1"/>
    </source>
</evidence>
<name>A0ABQ0BJZ8_9FIRM</name>
<accession>A0ABQ0BJZ8</accession>
<comment type="caution">
    <text evidence="1">The sequence shown here is derived from an EMBL/GenBank/DDBJ whole genome shotgun (WGS) entry which is preliminary data.</text>
</comment>
<proteinExistence type="predicted"/>
<dbReference type="Proteomes" id="UP001600943">
    <property type="component" value="Unassembled WGS sequence"/>
</dbReference>
<reference evidence="1 2" key="1">
    <citation type="submission" date="2024-04" db="EMBL/GenBank/DDBJ databases">
        <title>Defined microbial consortia suppress multidrug-resistant proinflammatory Enterobacteriaceae via ecological control.</title>
        <authorList>
            <person name="Furuichi M."/>
            <person name="Kawaguchi T."/>
            <person name="Pust M."/>
            <person name="Yasuma K."/>
            <person name="Plichta D."/>
            <person name="Hasegawa N."/>
            <person name="Ohya T."/>
            <person name="Bhattarai S."/>
            <person name="Sasajima S."/>
            <person name="Aoto Y."/>
            <person name="Tuganbaev T."/>
            <person name="Yaginuma M."/>
            <person name="Ueda M."/>
            <person name="Okahashi N."/>
            <person name="Amafuji K."/>
            <person name="Kiridooshi Y."/>
            <person name="Sugita K."/>
            <person name="Strazar M."/>
            <person name="Skelly A."/>
            <person name="Suda W."/>
            <person name="Hattori M."/>
            <person name="Nakamoto N."/>
            <person name="Caballero S."/>
            <person name="Norman J."/>
            <person name="Olle B."/>
            <person name="Tanoue T."/>
            <person name="Arita M."/>
            <person name="Bucci V."/>
            <person name="Atarashi K."/>
            <person name="Xavier R."/>
            <person name="Honda K."/>
        </authorList>
    </citation>
    <scope>NUCLEOTIDE SEQUENCE [LARGE SCALE GENOMIC DNA]</scope>
    <source>
        <strain evidence="2">k04-0078-D8-1</strain>
    </source>
</reference>
<evidence type="ECO:0000313" key="2">
    <source>
        <dbReference type="Proteomes" id="UP001600943"/>
    </source>
</evidence>
<gene>
    <name evidence="1" type="ORF">K040078D81_58940</name>
</gene>
<organism evidence="1 2">
    <name type="scientific">Blautia hominis</name>
    <dbReference type="NCBI Taxonomy" id="2025493"/>
    <lineage>
        <taxon>Bacteria</taxon>
        <taxon>Bacillati</taxon>
        <taxon>Bacillota</taxon>
        <taxon>Clostridia</taxon>
        <taxon>Lachnospirales</taxon>
        <taxon>Lachnospiraceae</taxon>
        <taxon>Blautia</taxon>
    </lineage>
</organism>
<protein>
    <submittedName>
        <fullName evidence="1">Uncharacterized protein</fullName>
    </submittedName>
</protein>
<keyword evidence="2" id="KW-1185">Reference proteome</keyword>